<evidence type="ECO:0000256" key="2">
    <source>
        <dbReference type="ARBA" id="ARBA00023157"/>
    </source>
</evidence>
<dbReference type="SUPFAM" id="SSF49899">
    <property type="entry name" value="Concanavalin A-like lectins/glucanases"/>
    <property type="match status" value="1"/>
</dbReference>
<reference evidence="5" key="1">
    <citation type="journal article" date="2012" name="Science">
        <title>Fermentation, hydrogen, and sulfur metabolism in multiple uncultivated bacterial phyla.</title>
        <authorList>
            <person name="Wrighton K.C."/>
            <person name="Thomas B.C."/>
            <person name="Sharon I."/>
            <person name="Miller C.S."/>
            <person name="Castelle C.J."/>
            <person name="VerBerkmoes N.C."/>
            <person name="Wilkins M.J."/>
            <person name="Hettich R.L."/>
            <person name="Lipton M.S."/>
            <person name="Williams K.H."/>
            <person name="Long P.E."/>
            <person name="Banfield J.F."/>
        </authorList>
    </citation>
    <scope>NUCLEOTIDE SEQUENCE [LARGE SCALE GENOMIC DNA]</scope>
</reference>
<dbReference type="InterPro" id="IPR006558">
    <property type="entry name" value="LamG-like"/>
</dbReference>
<accession>K2G2F1</accession>
<dbReference type="Pfam" id="PF13385">
    <property type="entry name" value="Laminin_G_3"/>
    <property type="match status" value="1"/>
</dbReference>
<feature type="signal peptide" evidence="3">
    <location>
        <begin position="1"/>
        <end position="19"/>
    </location>
</feature>
<gene>
    <name evidence="5" type="ORF">ACD_3C00060G0012</name>
</gene>
<evidence type="ECO:0000256" key="3">
    <source>
        <dbReference type="SAM" id="SignalP"/>
    </source>
</evidence>
<evidence type="ECO:0000256" key="1">
    <source>
        <dbReference type="ARBA" id="ARBA00022729"/>
    </source>
</evidence>
<protein>
    <submittedName>
        <fullName evidence="5">Glycosyl hydrolase protein</fullName>
    </submittedName>
</protein>
<name>K2G2F1_9BACT</name>
<feature type="domain" description="LamG-like jellyroll fold" evidence="4">
    <location>
        <begin position="360"/>
        <end position="494"/>
    </location>
</feature>
<dbReference type="EMBL" id="AMFJ01000334">
    <property type="protein sequence ID" value="EKE28432.1"/>
    <property type="molecule type" value="Genomic_DNA"/>
</dbReference>
<evidence type="ECO:0000259" key="4">
    <source>
        <dbReference type="SMART" id="SM00560"/>
    </source>
</evidence>
<sequence length="504" mass="57780">MNWTCGATTWACSAGTATAVTGAWPWSWSCTWINDWSTASCSTGDAWVAGWWKFEEGKAYDANMDSALSYVPAHAIKNADWQNVFSDIGMNQNYTTEFIPVDPAKTYNITGLFKSAWAIASRLYYGVATFDSNKNFIWAEDVIRYWNDVVVSSYNSTSITVNQTISWWQDPAAAYYNRSIWFYYDGNTSHLPDYVMMISPNWAYSSAIWTTITLNYPLPAHVMTNLILWTTVIKNHWSGGSYLYSAAAYESVPYSWTKYQANITGEWFGNWGGAFRLGTRYVKILFLNNYWQGSDTEMLYKNLSFKEAWTTTADSSGNWGNWVMQWGAAWWGGKMWNSANIWGTAWNMISIPSSAALHSSNYTYSAWTYLNSYPTNTNIWWVVFSNYQSYYGSIFYISDTWFVSIRSHKPSTSGSAIGTAQVPLKQWIHVAATYDWNKLSVYLNWVKNWESTFSLYATNPSNATVIWAWTDWSTANFPWFIDDVKVHSRALNAEEIMSVYNTQK</sequence>
<dbReference type="GO" id="GO:0016787">
    <property type="term" value="F:hydrolase activity"/>
    <property type="evidence" value="ECO:0007669"/>
    <property type="project" value="UniProtKB-KW"/>
</dbReference>
<keyword evidence="1 3" id="KW-0732">Signal</keyword>
<comment type="caution">
    <text evidence="5">The sequence shown here is derived from an EMBL/GenBank/DDBJ whole genome shotgun (WGS) entry which is preliminary data.</text>
</comment>
<dbReference type="Gene3D" id="2.60.120.200">
    <property type="match status" value="1"/>
</dbReference>
<feature type="chain" id="PRO_5017467695" evidence="3">
    <location>
        <begin position="20"/>
        <end position="504"/>
    </location>
</feature>
<dbReference type="SMART" id="SM00560">
    <property type="entry name" value="LamGL"/>
    <property type="match status" value="1"/>
</dbReference>
<proteinExistence type="predicted"/>
<keyword evidence="2" id="KW-1015">Disulfide bond</keyword>
<keyword evidence="5" id="KW-0378">Hydrolase</keyword>
<dbReference type="InterPro" id="IPR013320">
    <property type="entry name" value="ConA-like_dom_sf"/>
</dbReference>
<evidence type="ECO:0000313" key="5">
    <source>
        <dbReference type="EMBL" id="EKE28432.1"/>
    </source>
</evidence>
<organism evidence="5">
    <name type="scientific">uncultured bacterium</name>
    <name type="common">gcode 4</name>
    <dbReference type="NCBI Taxonomy" id="1234023"/>
    <lineage>
        <taxon>Bacteria</taxon>
        <taxon>environmental samples</taxon>
    </lineage>
</organism>
<dbReference type="AlphaFoldDB" id="K2G2F1"/>